<protein>
    <recommendedName>
        <fullName evidence="1">Terminase ATPase subunit N-terminal domain-containing protein</fullName>
    </recommendedName>
</protein>
<dbReference type="Pfam" id="PF06056">
    <property type="entry name" value="Terminase_5"/>
    <property type="match status" value="1"/>
</dbReference>
<organism evidence="2 3">
    <name type="scientific">Flavipsychrobacter stenotrophus</name>
    <dbReference type="NCBI Taxonomy" id="2077091"/>
    <lineage>
        <taxon>Bacteria</taxon>
        <taxon>Pseudomonadati</taxon>
        <taxon>Bacteroidota</taxon>
        <taxon>Chitinophagia</taxon>
        <taxon>Chitinophagales</taxon>
        <taxon>Chitinophagaceae</taxon>
        <taxon>Flavipsychrobacter</taxon>
    </lineage>
</organism>
<dbReference type="Proteomes" id="UP000239872">
    <property type="component" value="Unassembled WGS sequence"/>
</dbReference>
<evidence type="ECO:0000313" key="3">
    <source>
        <dbReference type="Proteomes" id="UP000239872"/>
    </source>
</evidence>
<dbReference type="OrthoDB" id="961372at2"/>
<accession>A0A2S7SS04</accession>
<dbReference type="InterPro" id="IPR010332">
    <property type="entry name" value="ATPase_terminase-su_N"/>
</dbReference>
<evidence type="ECO:0000259" key="1">
    <source>
        <dbReference type="Pfam" id="PF06056"/>
    </source>
</evidence>
<evidence type="ECO:0000313" key="2">
    <source>
        <dbReference type="EMBL" id="PQJ09693.1"/>
    </source>
</evidence>
<name>A0A2S7SS04_9BACT</name>
<dbReference type="EMBL" id="PPSL01000005">
    <property type="protein sequence ID" value="PQJ09693.1"/>
    <property type="molecule type" value="Genomic_DNA"/>
</dbReference>
<comment type="caution">
    <text evidence="2">The sequence shown here is derived from an EMBL/GenBank/DDBJ whole genome shotgun (WGS) entry which is preliminary data.</text>
</comment>
<sequence>MHNPELKEQARRLYFQSKLTKPQIAAILDVKPRTLFDWIREGDWKCARSAAANAPMLITERYYAQLNAINDSIRDRPERPFPTKEESEIIRKLTLSIKQMRLRLGIGETMEIFTHFSNYLSQNRPQHMEEIMDCMTDYLRSFNRSLTQEYTRQNSEEEDSNKEWEQYRYELSIQDDVDEMQAVVEKYKKGMQEQKDEEFGGN</sequence>
<dbReference type="RefSeq" id="WP_105040465.1">
    <property type="nucleotide sequence ID" value="NZ_PPSL01000005.1"/>
</dbReference>
<reference evidence="2 3" key="1">
    <citation type="submission" date="2018-01" db="EMBL/GenBank/DDBJ databases">
        <title>A novel member of the phylum Bacteroidetes isolated from glacier ice.</title>
        <authorList>
            <person name="Liu Q."/>
            <person name="Xin Y.-H."/>
        </authorList>
    </citation>
    <scope>NUCLEOTIDE SEQUENCE [LARGE SCALE GENOMIC DNA]</scope>
    <source>
        <strain evidence="2 3">RB1R16</strain>
    </source>
</reference>
<gene>
    <name evidence="2" type="ORF">CJD36_017330</name>
</gene>
<feature type="domain" description="Terminase ATPase subunit N-terminal" evidence="1">
    <location>
        <begin position="6"/>
        <end position="47"/>
    </location>
</feature>
<keyword evidence="3" id="KW-1185">Reference proteome</keyword>
<dbReference type="AlphaFoldDB" id="A0A2S7SS04"/>
<proteinExistence type="predicted"/>